<reference evidence="2 3" key="1">
    <citation type="submission" date="2021-03" db="EMBL/GenBank/DDBJ databases">
        <title>Actinoplanes flavus sp. nov., a novel actinomycete isolated from Coconut Palm rhizosphere soil.</title>
        <authorList>
            <person name="Luo X."/>
        </authorList>
    </citation>
    <scope>NUCLEOTIDE SEQUENCE [LARGE SCALE GENOMIC DNA]</scope>
    <source>
        <strain evidence="2 3">NEAU-H7</strain>
    </source>
</reference>
<dbReference type="Proteomes" id="UP000679690">
    <property type="component" value="Unassembled WGS sequence"/>
</dbReference>
<proteinExistence type="predicted"/>
<sequence length="499" mass="50478">MTTRLRRRLPASPCRDRTGIVRVGLRRVRPGIPTVTHRSFAGGRRQATPGFGPGALRGNPGPNLPAPIVRPARAGSGRLVPTHTRGGSAETVRPGSTRQTLTVRVPTPGTLPVAHFQPGGPLRIAGVPGPGLPEVSGPLRPRTLPVTGLLHTGTCPIGRWRAGMRPVASRLRAGMLAVAGFLHAGMCPVAGRVCVGMLAVAGLLHAGTCPVAGLLRAGTCVVAGLLRAGTCVVAGLLRAGTCVVAGLLRAGTCVVAGLLHAGTCVVAGLLHAGTCVVAGSLHAGACPVAGSLCAGMLAVARCLRFGTLAVARVLAVGTAAVARIAGGGTLVRCEGGAALRACREGAVALPVRPVGLVRILRTRSRHLRTPGDREVVAVRRLVAPRAPSAGRPDRPEVVVVPGLGGASTIVARRRSRPAPSLRVDLGDVAPRGRGLLPVLVGAQLDGPSDARPPVLEDRLGGTLPAEVAVVAPQLVRSDLDGPPAAPVVARRTAVAALVP</sequence>
<accession>A0ABS3UMU6</accession>
<evidence type="ECO:0000313" key="3">
    <source>
        <dbReference type="Proteomes" id="UP000679690"/>
    </source>
</evidence>
<name>A0ABS3UMU6_9ACTN</name>
<comment type="caution">
    <text evidence="2">The sequence shown here is derived from an EMBL/GenBank/DDBJ whole genome shotgun (WGS) entry which is preliminary data.</text>
</comment>
<gene>
    <name evidence="2" type="ORF">J5X75_15725</name>
</gene>
<feature type="region of interest" description="Disordered" evidence="1">
    <location>
        <begin position="35"/>
        <end position="97"/>
    </location>
</feature>
<organism evidence="2 3">
    <name type="scientific">Actinoplanes flavus</name>
    <dbReference type="NCBI Taxonomy" id="2820290"/>
    <lineage>
        <taxon>Bacteria</taxon>
        <taxon>Bacillati</taxon>
        <taxon>Actinomycetota</taxon>
        <taxon>Actinomycetes</taxon>
        <taxon>Micromonosporales</taxon>
        <taxon>Micromonosporaceae</taxon>
        <taxon>Actinoplanes</taxon>
    </lineage>
</organism>
<keyword evidence="3" id="KW-1185">Reference proteome</keyword>
<dbReference type="EMBL" id="JAGFNS010000009">
    <property type="protein sequence ID" value="MBO3738977.1"/>
    <property type="molecule type" value="Genomic_DNA"/>
</dbReference>
<protein>
    <submittedName>
        <fullName evidence="2">Uncharacterized protein</fullName>
    </submittedName>
</protein>
<dbReference type="RefSeq" id="WP_208468139.1">
    <property type="nucleotide sequence ID" value="NZ_JAGFNS010000009.1"/>
</dbReference>
<evidence type="ECO:0000313" key="2">
    <source>
        <dbReference type="EMBL" id="MBO3738977.1"/>
    </source>
</evidence>
<evidence type="ECO:0000256" key="1">
    <source>
        <dbReference type="SAM" id="MobiDB-lite"/>
    </source>
</evidence>